<dbReference type="KEGG" id="cbak:DA792_10440"/>
<dbReference type="AlphaFoldDB" id="A0A2R4M8C7"/>
<gene>
    <name evidence="2" type="ORF">DA792_10440</name>
</gene>
<dbReference type="PANTHER" id="PTHR34703">
    <property type="entry name" value="ANTIPORTER SUBUNIT MNHG2-RELATED"/>
    <property type="match status" value="1"/>
</dbReference>
<feature type="transmembrane region" description="Helical" evidence="1">
    <location>
        <begin position="6"/>
        <end position="25"/>
    </location>
</feature>
<sequence length="111" mass="11641">MMDMFGALTILGGAVFLALGGLGLWRMPDVYNRIQAGTKATTLGTLLVLIGVALIAPSWSVKLVLIMLFLMFTSPLSSQVLARAAHRAGVPLSDKTKADALADAVNVEDVA</sequence>
<dbReference type="NCBIfam" id="TIGR01300">
    <property type="entry name" value="CPA3_mnhG_phaG"/>
    <property type="match status" value="1"/>
</dbReference>
<protein>
    <submittedName>
        <fullName evidence="2">Na+/H+ antiporter subunit G</fullName>
    </submittedName>
</protein>
<accession>A0A2R4M8C7</accession>
<keyword evidence="1" id="KW-0472">Membrane</keyword>
<evidence type="ECO:0000256" key="1">
    <source>
        <dbReference type="SAM" id="Phobius"/>
    </source>
</evidence>
<dbReference type="NCBIfam" id="NF009314">
    <property type="entry name" value="PRK12674.1-2"/>
    <property type="match status" value="1"/>
</dbReference>
<dbReference type="OrthoDB" id="4427992at2"/>
<dbReference type="EMBL" id="CP028475">
    <property type="protein sequence ID" value="AVW93406.1"/>
    <property type="molecule type" value="Genomic_DNA"/>
</dbReference>
<evidence type="ECO:0000313" key="2">
    <source>
        <dbReference type="EMBL" id="AVW93406.1"/>
    </source>
</evidence>
<dbReference type="Proteomes" id="UP000241447">
    <property type="component" value="Chromosome"/>
</dbReference>
<keyword evidence="1" id="KW-0812">Transmembrane</keyword>
<keyword evidence="1" id="KW-1133">Transmembrane helix</keyword>
<reference evidence="2 3" key="1">
    <citation type="submission" date="2018-03" db="EMBL/GenBank/DDBJ databases">
        <title>The Complete Genome of Celeribacter baekdonensis strain LH4, a Thiosulfate-Oxidizing Alphaproteobacterium Isolated from Gulf of Mexico Continental Slope Sediments.</title>
        <authorList>
            <person name="Flood B.E."/>
            <person name="Bailey J.V."/>
            <person name="Leprich D."/>
        </authorList>
    </citation>
    <scope>NUCLEOTIDE SEQUENCE [LARGE SCALE GENOMIC DNA]</scope>
    <source>
        <strain evidence="2 3">LH4</strain>
    </source>
</reference>
<name>A0A2R4M8C7_9RHOB</name>
<proteinExistence type="predicted"/>
<dbReference type="Pfam" id="PF03334">
    <property type="entry name" value="PhaG_MnhG_YufB"/>
    <property type="match status" value="1"/>
</dbReference>
<evidence type="ECO:0000313" key="3">
    <source>
        <dbReference type="Proteomes" id="UP000241447"/>
    </source>
</evidence>
<organism evidence="2 3">
    <name type="scientific">Celeribacter baekdonensis</name>
    <dbReference type="NCBI Taxonomy" id="875171"/>
    <lineage>
        <taxon>Bacteria</taxon>
        <taxon>Pseudomonadati</taxon>
        <taxon>Pseudomonadota</taxon>
        <taxon>Alphaproteobacteria</taxon>
        <taxon>Rhodobacterales</taxon>
        <taxon>Roseobacteraceae</taxon>
        <taxon>Celeribacter</taxon>
    </lineage>
</organism>
<feature type="transmembrane region" description="Helical" evidence="1">
    <location>
        <begin position="46"/>
        <end position="72"/>
    </location>
</feature>
<dbReference type="GO" id="GO:0015385">
    <property type="term" value="F:sodium:proton antiporter activity"/>
    <property type="evidence" value="ECO:0007669"/>
    <property type="project" value="TreeGrafter"/>
</dbReference>
<dbReference type="PANTHER" id="PTHR34703:SF1">
    <property type="entry name" value="ANTIPORTER SUBUNIT MNHG2-RELATED"/>
    <property type="match status" value="1"/>
</dbReference>
<dbReference type="InterPro" id="IPR005133">
    <property type="entry name" value="PhaG_MnhG_YufB"/>
</dbReference>